<name>Q07VJ1_RHOP5</name>
<sequence>MHGAVVHAGAYIGEEIEEYLAAGFDTIVLIEPNPQIFARLLVHVEFWRQWLAAFAKVYDLPRPPRIHAVNLAASDRAGIVPFFVTELAMYSSLLVPRPDAIHTASVIDVVTRPIDALMDDLGVDPSSVDLIVLDTQGSEHLVLAGASTVLPYVNAVVVETPKQLHQGQATQAALDALLIGHGLRRSCDGIKGASNAIYLREVA</sequence>
<dbReference type="NCBIfam" id="TIGR01444">
    <property type="entry name" value="fkbM_fam"/>
    <property type="match status" value="1"/>
</dbReference>
<dbReference type="InterPro" id="IPR006342">
    <property type="entry name" value="FkbM_mtfrase"/>
</dbReference>
<accession>Q07VJ1</accession>
<evidence type="ECO:0000259" key="1">
    <source>
        <dbReference type="Pfam" id="PF05050"/>
    </source>
</evidence>
<dbReference type="SUPFAM" id="SSF53335">
    <property type="entry name" value="S-adenosyl-L-methionine-dependent methyltransferases"/>
    <property type="match status" value="1"/>
</dbReference>
<organism evidence="2">
    <name type="scientific">Rhodopseudomonas palustris (strain BisA53)</name>
    <dbReference type="NCBI Taxonomy" id="316055"/>
    <lineage>
        <taxon>Bacteria</taxon>
        <taxon>Pseudomonadati</taxon>
        <taxon>Pseudomonadota</taxon>
        <taxon>Alphaproteobacteria</taxon>
        <taxon>Hyphomicrobiales</taxon>
        <taxon>Nitrobacteraceae</taxon>
        <taxon>Rhodopseudomonas</taxon>
    </lineage>
</organism>
<dbReference type="PANTHER" id="PTHR36973:SF4">
    <property type="entry name" value="NODULATION PROTEIN"/>
    <property type="match status" value="1"/>
</dbReference>
<dbReference type="PANTHER" id="PTHR36973">
    <property type="entry name" value="SLL1456 PROTEIN-RELATED"/>
    <property type="match status" value="1"/>
</dbReference>
<dbReference type="HOGENOM" id="CLU_1348056_0_0_5"/>
<gene>
    <name evidence="2" type="ordered locus">RPE_0082</name>
</gene>
<dbReference type="InterPro" id="IPR029063">
    <property type="entry name" value="SAM-dependent_MTases_sf"/>
</dbReference>
<proteinExistence type="predicted"/>
<dbReference type="Gene3D" id="3.40.50.150">
    <property type="entry name" value="Vaccinia Virus protein VP39"/>
    <property type="match status" value="1"/>
</dbReference>
<feature type="domain" description="Methyltransferase FkbM" evidence="1">
    <location>
        <begin position="8"/>
        <end position="161"/>
    </location>
</feature>
<evidence type="ECO:0000313" key="2">
    <source>
        <dbReference type="EMBL" id="ABJ04043.1"/>
    </source>
</evidence>
<dbReference type="AlphaFoldDB" id="Q07VJ1"/>
<protein>
    <submittedName>
        <fullName evidence="2">Methyltransferase FkbM family</fullName>
    </submittedName>
</protein>
<keyword evidence="2" id="KW-0489">Methyltransferase</keyword>
<dbReference type="GO" id="GO:0008171">
    <property type="term" value="F:O-methyltransferase activity"/>
    <property type="evidence" value="ECO:0007669"/>
    <property type="project" value="TreeGrafter"/>
</dbReference>
<keyword evidence="2" id="KW-0808">Transferase</keyword>
<dbReference type="Pfam" id="PF05050">
    <property type="entry name" value="Methyltransf_21"/>
    <property type="match status" value="1"/>
</dbReference>
<reference evidence="2" key="1">
    <citation type="submission" date="2006-09" db="EMBL/GenBank/DDBJ databases">
        <title>Complete sequence of Rhodopseudomonas palustris BisA53.</title>
        <authorList>
            <consortium name="US DOE Joint Genome Institute"/>
            <person name="Copeland A."/>
            <person name="Lucas S."/>
            <person name="Lapidus A."/>
            <person name="Barry K."/>
            <person name="Detter J.C."/>
            <person name="Glavina del Rio T."/>
            <person name="Hammon N."/>
            <person name="Israni S."/>
            <person name="Dalin E."/>
            <person name="Tice H."/>
            <person name="Pitluck S."/>
            <person name="Chain P."/>
            <person name="Malfatti S."/>
            <person name="Shin M."/>
            <person name="Vergez L."/>
            <person name="Schmutz J."/>
            <person name="Larimer F."/>
            <person name="Land M."/>
            <person name="Hauser L."/>
            <person name="Pelletier D.A."/>
            <person name="Kyrpides N."/>
            <person name="Kim E."/>
            <person name="Harwood C.S."/>
            <person name="Oda Y."/>
            <person name="Richardson P."/>
        </authorList>
    </citation>
    <scope>NUCLEOTIDE SEQUENCE [LARGE SCALE GENOMIC DNA]</scope>
    <source>
        <strain evidence="2">BisA53</strain>
    </source>
</reference>
<dbReference type="STRING" id="316055.RPE_0082"/>
<dbReference type="eggNOG" id="COG0438">
    <property type="taxonomic scope" value="Bacteria"/>
</dbReference>
<dbReference type="GO" id="GO:0032259">
    <property type="term" value="P:methylation"/>
    <property type="evidence" value="ECO:0007669"/>
    <property type="project" value="UniProtKB-KW"/>
</dbReference>
<dbReference type="InterPro" id="IPR053188">
    <property type="entry name" value="FkbM_Methyltransferase"/>
</dbReference>
<dbReference type="EMBL" id="CP000463">
    <property type="protein sequence ID" value="ABJ04043.1"/>
    <property type="molecule type" value="Genomic_DNA"/>
</dbReference>
<dbReference type="KEGG" id="rpe:RPE_0082"/>